<dbReference type="PANTHER" id="PTHR30476">
    <property type="entry name" value="UPF0234 PROTEIN YAJQ"/>
    <property type="match status" value="1"/>
</dbReference>
<organism evidence="4 5">
    <name type="scientific">Aquitalea magnusonii</name>
    <dbReference type="NCBI Taxonomy" id="332411"/>
    <lineage>
        <taxon>Bacteria</taxon>
        <taxon>Pseudomonadati</taxon>
        <taxon>Pseudomonadota</taxon>
        <taxon>Betaproteobacteria</taxon>
        <taxon>Neisseriales</taxon>
        <taxon>Chromobacteriaceae</taxon>
        <taxon>Aquitalea</taxon>
    </lineage>
</organism>
<dbReference type="InterPro" id="IPR007551">
    <property type="entry name" value="YajQ/Smlt4090-like"/>
</dbReference>
<dbReference type="Pfam" id="PF04461">
    <property type="entry name" value="YajQ"/>
    <property type="match status" value="1"/>
</dbReference>
<dbReference type="GO" id="GO:0000166">
    <property type="term" value="F:nucleotide binding"/>
    <property type="evidence" value="ECO:0007669"/>
    <property type="project" value="UniProtKB-UniRule"/>
</dbReference>
<dbReference type="InterPro" id="IPR035571">
    <property type="entry name" value="UPF0234-like_C"/>
</dbReference>
<evidence type="ECO:0000256" key="1">
    <source>
        <dbReference type="ARBA" id="ARBA00022741"/>
    </source>
</evidence>
<dbReference type="RefSeq" id="WP_045848614.1">
    <property type="nucleotide sequence ID" value="NZ_AP018823.1"/>
</dbReference>
<protein>
    <recommendedName>
        <fullName evidence="3">Nucleotide-binding protein DLM_1120</fullName>
    </recommendedName>
</protein>
<gene>
    <name evidence="4" type="ORF">DLM_1120</name>
</gene>
<dbReference type="CDD" id="cd11740">
    <property type="entry name" value="YajQ_like"/>
    <property type="match status" value="1"/>
</dbReference>
<dbReference type="KEGG" id="amah:DLM_1120"/>
<dbReference type="HAMAP" id="MF_00632">
    <property type="entry name" value="UPF0234"/>
    <property type="match status" value="1"/>
</dbReference>
<comment type="similarity">
    <text evidence="2 3">Belongs to the YajQ family.</text>
</comment>
<dbReference type="AlphaFoldDB" id="A0A0F3K203"/>
<dbReference type="Gene3D" id="3.30.70.860">
    <property type="match status" value="1"/>
</dbReference>
<name>A0A0F3K203_9NEIS</name>
<accession>A0A0F3K203</accession>
<proteinExistence type="inferred from homology"/>
<reference evidence="5" key="1">
    <citation type="journal article" date="2017" name="Biotechnol. Biofuels">
        <title>Evaluation of environmental bacterial communities as a factor affecting the growth of duckweed Lemna minor.</title>
        <authorList>
            <person name="Ishizawa H."/>
            <person name="Kuroda M."/>
            <person name="Morikawa M."/>
            <person name="Ike M."/>
        </authorList>
    </citation>
    <scope>NUCLEOTIDE SEQUENCE [LARGE SCALE GENOMIC DNA]</scope>
    <source>
        <strain evidence="5">H3</strain>
    </source>
</reference>
<evidence type="ECO:0000313" key="5">
    <source>
        <dbReference type="Proteomes" id="UP000198290"/>
    </source>
</evidence>
<sequence>MPSFDIVSEVNKVEVRNAVEQANKEVSTRYDFKGSDSRIEQTDKDITLYADAEFQLDQVNDILVNKLSKRGVDVRSLEYGKLEKVSGNKVKKVLTVKEGLETEMAKKIVKIIKDAKLKVQASIQGEAVRVSGAKRDLLQECIALLRKEIADDKENGVPLQFNNFRD</sequence>
<dbReference type="PANTHER" id="PTHR30476:SF0">
    <property type="entry name" value="UPF0234 PROTEIN YAJQ"/>
    <property type="match status" value="1"/>
</dbReference>
<evidence type="ECO:0000256" key="2">
    <source>
        <dbReference type="ARBA" id="ARBA00093450"/>
    </source>
</evidence>
<evidence type="ECO:0000313" key="4">
    <source>
        <dbReference type="EMBL" id="BBF84745.1"/>
    </source>
</evidence>
<keyword evidence="1 3" id="KW-0547">Nucleotide-binding</keyword>
<evidence type="ECO:0000256" key="3">
    <source>
        <dbReference type="HAMAP-Rule" id="MF_00632"/>
    </source>
</evidence>
<dbReference type="InterPro" id="IPR036183">
    <property type="entry name" value="YajQ-like_sf"/>
</dbReference>
<dbReference type="NCBIfam" id="NF003819">
    <property type="entry name" value="PRK05412.1"/>
    <property type="match status" value="1"/>
</dbReference>
<dbReference type="GO" id="GO:0005829">
    <property type="term" value="C:cytosol"/>
    <property type="evidence" value="ECO:0007669"/>
    <property type="project" value="TreeGrafter"/>
</dbReference>
<reference evidence="4 5" key="2">
    <citation type="journal article" date="2017" name="Genome Announc.">
        <title>Draft genome sequence of Aquitalea magnusonii strain H3, a plant growth-promoting bacterium of duckweed Lemna minor.</title>
        <authorList>
            <person name="Ishizawa H."/>
            <person name="Kuroda M."/>
            <person name="Ike M."/>
        </authorList>
    </citation>
    <scope>NUCLEOTIDE SEQUENCE [LARGE SCALE GENOMIC DNA]</scope>
    <source>
        <strain evidence="4 5">H3</strain>
    </source>
</reference>
<dbReference type="STRING" id="332411.VI06_20055"/>
<dbReference type="Proteomes" id="UP000198290">
    <property type="component" value="Chromosome"/>
</dbReference>
<keyword evidence="5" id="KW-1185">Reference proteome</keyword>
<comment type="function">
    <text evidence="3">Nucleotide-binding protein.</text>
</comment>
<dbReference type="EMBL" id="AP018823">
    <property type="protein sequence ID" value="BBF84745.1"/>
    <property type="molecule type" value="Genomic_DNA"/>
</dbReference>
<reference evidence="5" key="3">
    <citation type="journal article" date="2017" name="Plant Physiol. Biochem.">
        <title>Differential oxidative and antioxidative response of duckweed Lemna minor toward plant growth promoting/inhibiting bacteria.</title>
        <authorList>
            <person name="Ishizawa H."/>
            <person name="Kuroda M."/>
            <person name="Morikawa M."/>
            <person name="Ike M."/>
        </authorList>
    </citation>
    <scope>NUCLEOTIDE SEQUENCE [LARGE SCALE GENOMIC DNA]</scope>
    <source>
        <strain evidence="5">H3</strain>
    </source>
</reference>
<dbReference type="SUPFAM" id="SSF89963">
    <property type="entry name" value="YajQ-like"/>
    <property type="match status" value="2"/>
</dbReference>
<dbReference type="InterPro" id="IPR035570">
    <property type="entry name" value="UPF0234_N"/>
</dbReference>
<dbReference type="Gene3D" id="3.30.70.990">
    <property type="entry name" value="YajQ-like, domain 2"/>
    <property type="match status" value="1"/>
</dbReference>
<dbReference type="OrthoDB" id="9801447at2"/>